<dbReference type="GO" id="GO:0003700">
    <property type="term" value="F:DNA-binding transcription factor activity"/>
    <property type="evidence" value="ECO:0007669"/>
    <property type="project" value="InterPro"/>
</dbReference>
<dbReference type="Gene3D" id="3.40.640.10">
    <property type="entry name" value="Type I PLP-dependent aspartate aminotransferase-like (Major domain)"/>
    <property type="match status" value="1"/>
</dbReference>
<evidence type="ECO:0000256" key="1">
    <source>
        <dbReference type="ARBA" id="ARBA00005384"/>
    </source>
</evidence>
<dbReference type="GO" id="GO:0030170">
    <property type="term" value="F:pyridoxal phosphate binding"/>
    <property type="evidence" value="ECO:0007669"/>
    <property type="project" value="InterPro"/>
</dbReference>
<dbReference type="RefSeq" id="WP_074267737.1">
    <property type="nucleotide sequence ID" value="NZ_FSRM01000002.1"/>
</dbReference>
<dbReference type="PROSITE" id="PS50949">
    <property type="entry name" value="HTH_GNTR"/>
    <property type="match status" value="1"/>
</dbReference>
<evidence type="ECO:0000256" key="5">
    <source>
        <dbReference type="ARBA" id="ARBA00023163"/>
    </source>
</evidence>
<dbReference type="InterPro" id="IPR051446">
    <property type="entry name" value="HTH_trans_reg/aminotransferase"/>
</dbReference>
<dbReference type="PANTHER" id="PTHR46577">
    <property type="entry name" value="HTH-TYPE TRANSCRIPTIONAL REGULATORY PROTEIN GABR"/>
    <property type="match status" value="1"/>
</dbReference>
<keyword evidence="3" id="KW-0805">Transcription regulation</keyword>
<dbReference type="Gene3D" id="1.10.10.10">
    <property type="entry name" value="Winged helix-like DNA-binding domain superfamily/Winged helix DNA-binding domain"/>
    <property type="match status" value="1"/>
</dbReference>
<dbReference type="CDD" id="cd07377">
    <property type="entry name" value="WHTH_GntR"/>
    <property type="match status" value="1"/>
</dbReference>
<keyword evidence="4" id="KW-0238">DNA-binding</keyword>
<dbReference type="InterPro" id="IPR015421">
    <property type="entry name" value="PyrdxlP-dep_Trfase_major"/>
</dbReference>
<organism evidence="7 8">
    <name type="scientific">Paraburkholderia phenazinium</name>
    <dbReference type="NCBI Taxonomy" id="60549"/>
    <lineage>
        <taxon>Bacteria</taxon>
        <taxon>Pseudomonadati</taxon>
        <taxon>Pseudomonadota</taxon>
        <taxon>Betaproteobacteria</taxon>
        <taxon>Burkholderiales</taxon>
        <taxon>Burkholderiaceae</taxon>
        <taxon>Paraburkholderia</taxon>
    </lineage>
</organism>
<name>A0A1N6K281_9BURK</name>
<dbReference type="InterPro" id="IPR036390">
    <property type="entry name" value="WH_DNA-bd_sf"/>
</dbReference>
<keyword evidence="5" id="KW-0804">Transcription</keyword>
<accession>A0A1N6K281</accession>
<gene>
    <name evidence="7" type="ORF">SAMN05444168_5810</name>
</gene>
<dbReference type="GO" id="GO:0003677">
    <property type="term" value="F:DNA binding"/>
    <property type="evidence" value="ECO:0007669"/>
    <property type="project" value="UniProtKB-KW"/>
</dbReference>
<dbReference type="EMBL" id="FSRM01000002">
    <property type="protein sequence ID" value="SIO50655.1"/>
    <property type="molecule type" value="Genomic_DNA"/>
</dbReference>
<dbReference type="PRINTS" id="PR00035">
    <property type="entry name" value="HTHGNTR"/>
</dbReference>
<dbReference type="PANTHER" id="PTHR46577:SF1">
    <property type="entry name" value="HTH-TYPE TRANSCRIPTIONAL REGULATORY PROTEIN GABR"/>
    <property type="match status" value="1"/>
</dbReference>
<dbReference type="InterPro" id="IPR015424">
    <property type="entry name" value="PyrdxlP-dep_Trfase"/>
</dbReference>
<feature type="domain" description="HTH gntR-type" evidence="6">
    <location>
        <begin position="11"/>
        <end position="79"/>
    </location>
</feature>
<dbReference type="CDD" id="cd00609">
    <property type="entry name" value="AAT_like"/>
    <property type="match status" value="1"/>
</dbReference>
<evidence type="ECO:0000313" key="7">
    <source>
        <dbReference type="EMBL" id="SIO50655.1"/>
    </source>
</evidence>
<sequence>MDIHIVVVGRRDLAGQIYRQLRAGIVEGRLAGGTRLPSTRDLAVQLGVSRKTTLDVFERLLAEGYLSARTGAGTFVAEGLQRLPVQHAGYVRTVEPARAQTKARSKARAQPLWEHMPAGLSLPASKLVLEHEFIGGMTDKSLFPFDVWRRCINQAVQVQSRSPGIYRDAAGEPELRLAISRYLGFNRAVVCNADEVLVTQGAQHALDLMARVMLRPGDVAALEDPGYPPARACFAAAGAKVVAVPVDADGLMVHKLPDNARLVYVTPSHQFPLGMPMSLERRVALLEWAQKRGAVIIEDDYDSEYRFEGRPMEPLKSLDRAGLVAYIGTFSKTIFPELRVGYVVPPAPLLRPLCTARQVADLHGCTLTQTALAAFMLDGEFAKHLRRMHKIYAARRVCLLEHLQGGLEPWFDAVVPTAGIHLAARLKGTITEEKVIAAARAASIGLYGIARFHRRARPQPGLMFGYGGIAVEQIDAALTALAKLMPRLAR</sequence>
<dbReference type="Pfam" id="PF00392">
    <property type="entry name" value="GntR"/>
    <property type="match status" value="1"/>
</dbReference>
<protein>
    <submittedName>
        <fullName evidence="7">Transcriptional regulator, GntR family</fullName>
    </submittedName>
</protein>
<dbReference type="SUPFAM" id="SSF46785">
    <property type="entry name" value="Winged helix' DNA-binding domain"/>
    <property type="match status" value="1"/>
</dbReference>
<dbReference type="InterPro" id="IPR000524">
    <property type="entry name" value="Tscrpt_reg_HTH_GntR"/>
</dbReference>
<dbReference type="OrthoDB" id="9804020at2"/>
<comment type="similarity">
    <text evidence="1">In the C-terminal section; belongs to the class-I pyridoxal-phosphate-dependent aminotransferase family.</text>
</comment>
<dbReference type="Proteomes" id="UP000184693">
    <property type="component" value="Unassembled WGS sequence"/>
</dbReference>
<evidence type="ECO:0000256" key="3">
    <source>
        <dbReference type="ARBA" id="ARBA00023015"/>
    </source>
</evidence>
<evidence type="ECO:0000259" key="6">
    <source>
        <dbReference type="PROSITE" id="PS50949"/>
    </source>
</evidence>
<keyword evidence="2" id="KW-0663">Pyridoxal phosphate</keyword>
<evidence type="ECO:0000256" key="4">
    <source>
        <dbReference type="ARBA" id="ARBA00023125"/>
    </source>
</evidence>
<reference evidence="7 8" key="1">
    <citation type="submission" date="2016-11" db="EMBL/GenBank/DDBJ databases">
        <authorList>
            <person name="Jaros S."/>
            <person name="Januszkiewicz K."/>
            <person name="Wedrychowicz H."/>
        </authorList>
    </citation>
    <scope>NUCLEOTIDE SEQUENCE [LARGE SCALE GENOMIC DNA]</scope>
    <source>
        <strain evidence="7 8">GAS86</strain>
    </source>
</reference>
<evidence type="ECO:0000256" key="2">
    <source>
        <dbReference type="ARBA" id="ARBA00022898"/>
    </source>
</evidence>
<dbReference type="InterPro" id="IPR036388">
    <property type="entry name" value="WH-like_DNA-bd_sf"/>
</dbReference>
<dbReference type="Pfam" id="PF00155">
    <property type="entry name" value="Aminotran_1_2"/>
    <property type="match status" value="1"/>
</dbReference>
<dbReference type="InterPro" id="IPR004839">
    <property type="entry name" value="Aminotransferase_I/II_large"/>
</dbReference>
<dbReference type="SUPFAM" id="SSF53383">
    <property type="entry name" value="PLP-dependent transferases"/>
    <property type="match status" value="1"/>
</dbReference>
<dbReference type="AlphaFoldDB" id="A0A1N6K281"/>
<evidence type="ECO:0000313" key="8">
    <source>
        <dbReference type="Proteomes" id="UP000184693"/>
    </source>
</evidence>
<dbReference type="SMART" id="SM00345">
    <property type="entry name" value="HTH_GNTR"/>
    <property type="match status" value="1"/>
</dbReference>
<proteinExistence type="inferred from homology"/>